<feature type="transmembrane region" description="Helical" evidence="6">
    <location>
        <begin position="289"/>
        <end position="311"/>
    </location>
</feature>
<dbReference type="OrthoDB" id="9799225at2"/>
<evidence type="ECO:0000256" key="1">
    <source>
        <dbReference type="ARBA" id="ARBA00004141"/>
    </source>
</evidence>
<dbReference type="RefSeq" id="WP_092344096.1">
    <property type="nucleotide sequence ID" value="NZ_FNQN01000001.1"/>
</dbReference>
<evidence type="ECO:0000256" key="3">
    <source>
        <dbReference type="ARBA" id="ARBA00022692"/>
    </source>
</evidence>
<feature type="transmembrane region" description="Helical" evidence="6">
    <location>
        <begin position="31"/>
        <end position="52"/>
    </location>
</feature>
<dbReference type="Pfam" id="PF01594">
    <property type="entry name" value="AI-2E_transport"/>
    <property type="match status" value="1"/>
</dbReference>
<organism evidence="7 8">
    <name type="scientific">Desulfuromusa kysingii</name>
    <dbReference type="NCBI Taxonomy" id="37625"/>
    <lineage>
        <taxon>Bacteria</taxon>
        <taxon>Pseudomonadati</taxon>
        <taxon>Thermodesulfobacteriota</taxon>
        <taxon>Desulfuromonadia</taxon>
        <taxon>Desulfuromonadales</taxon>
        <taxon>Geopsychrobacteraceae</taxon>
        <taxon>Desulfuromusa</taxon>
    </lineage>
</organism>
<keyword evidence="5 6" id="KW-0472">Membrane</keyword>
<feature type="transmembrane region" description="Helical" evidence="6">
    <location>
        <begin position="224"/>
        <end position="252"/>
    </location>
</feature>
<evidence type="ECO:0000256" key="4">
    <source>
        <dbReference type="ARBA" id="ARBA00022989"/>
    </source>
</evidence>
<evidence type="ECO:0000256" key="6">
    <source>
        <dbReference type="SAM" id="Phobius"/>
    </source>
</evidence>
<feature type="transmembrane region" description="Helical" evidence="6">
    <location>
        <begin position="259"/>
        <end position="277"/>
    </location>
</feature>
<feature type="transmembrane region" description="Helical" evidence="6">
    <location>
        <begin position="195"/>
        <end position="218"/>
    </location>
</feature>
<feature type="transmembrane region" description="Helical" evidence="6">
    <location>
        <begin position="135"/>
        <end position="161"/>
    </location>
</feature>
<gene>
    <name evidence="7" type="ORF">SAMN05660420_00229</name>
</gene>
<feature type="transmembrane region" description="Helical" evidence="6">
    <location>
        <begin position="7"/>
        <end position="25"/>
    </location>
</feature>
<comment type="subcellular location">
    <subcellularLocation>
        <location evidence="1">Membrane</location>
        <topology evidence="1">Multi-pass membrane protein</topology>
    </subcellularLocation>
</comment>
<proteinExistence type="inferred from homology"/>
<dbReference type="EMBL" id="FNQN01000001">
    <property type="protein sequence ID" value="SDZ77174.1"/>
    <property type="molecule type" value="Genomic_DNA"/>
</dbReference>
<evidence type="ECO:0000313" key="7">
    <source>
        <dbReference type="EMBL" id="SDZ77174.1"/>
    </source>
</evidence>
<evidence type="ECO:0000313" key="8">
    <source>
        <dbReference type="Proteomes" id="UP000199409"/>
    </source>
</evidence>
<dbReference type="PANTHER" id="PTHR21716">
    <property type="entry name" value="TRANSMEMBRANE PROTEIN"/>
    <property type="match status" value="1"/>
</dbReference>
<keyword evidence="8" id="KW-1185">Reference proteome</keyword>
<comment type="similarity">
    <text evidence="2">Belongs to the autoinducer-2 exporter (AI-2E) (TC 2.A.86) family.</text>
</comment>
<dbReference type="InterPro" id="IPR002549">
    <property type="entry name" value="AI-2E-like"/>
</dbReference>
<keyword evidence="3 6" id="KW-0812">Transmembrane</keyword>
<dbReference type="PANTHER" id="PTHR21716:SF64">
    <property type="entry name" value="AI-2 TRANSPORT PROTEIN TQSA"/>
    <property type="match status" value="1"/>
</dbReference>
<dbReference type="GO" id="GO:0016020">
    <property type="term" value="C:membrane"/>
    <property type="evidence" value="ECO:0007669"/>
    <property type="project" value="UniProtKB-SubCell"/>
</dbReference>
<sequence length="348" mass="37392">MTRSENKGAGFVLTLAALIIIIAGLKTAQALLVPFLLAFFISVICAGPFFWLQQRKIPAPIALLLVISVVMLGGLVVVTLIGTSVNDFTNELPVYQEKLRVQTLIMIDWFDKLGIKISKQILLEHFDPGSIMQSAASMLATAGGVLTNSFMILLTVVFILFEAAGMPNKLRAALPDADSSLASFEKFSTSVRQYLVIKTIVSIGTGLVVTIGLLFLGLDYAPLWGMIAFLLNYVPNIGSIIAAIPALLLAVVQLGPIHSLLVAALYLVTNVVMGNVVEPRMMGQKLGLSALVIFISLVFWGWVLGPVGMLLSVPLTMVVKIALEVNDSTRWMAILLSSDAPIQDASKP</sequence>
<evidence type="ECO:0000256" key="2">
    <source>
        <dbReference type="ARBA" id="ARBA00009773"/>
    </source>
</evidence>
<reference evidence="7 8" key="1">
    <citation type="submission" date="2016-10" db="EMBL/GenBank/DDBJ databases">
        <authorList>
            <person name="de Groot N.N."/>
        </authorList>
    </citation>
    <scope>NUCLEOTIDE SEQUENCE [LARGE SCALE GENOMIC DNA]</scope>
    <source>
        <strain evidence="7 8">DSM 7343</strain>
    </source>
</reference>
<dbReference type="STRING" id="37625.SAMN05660420_00229"/>
<evidence type="ECO:0000256" key="5">
    <source>
        <dbReference type="ARBA" id="ARBA00023136"/>
    </source>
</evidence>
<name>A0A1H3VSG0_9BACT</name>
<accession>A0A1H3VSG0</accession>
<dbReference type="AlphaFoldDB" id="A0A1H3VSG0"/>
<feature type="transmembrane region" description="Helical" evidence="6">
    <location>
        <begin position="59"/>
        <end position="82"/>
    </location>
</feature>
<dbReference type="GO" id="GO:0055085">
    <property type="term" value="P:transmembrane transport"/>
    <property type="evidence" value="ECO:0007669"/>
    <property type="project" value="TreeGrafter"/>
</dbReference>
<protein>
    <submittedName>
        <fullName evidence="7">Predicted PurR-regulated permease PerM</fullName>
    </submittedName>
</protein>
<keyword evidence="4 6" id="KW-1133">Transmembrane helix</keyword>
<dbReference type="Proteomes" id="UP000199409">
    <property type="component" value="Unassembled WGS sequence"/>
</dbReference>